<dbReference type="GO" id="GO:0016787">
    <property type="term" value="F:hydrolase activity"/>
    <property type="evidence" value="ECO:0007669"/>
    <property type="project" value="UniProtKB-KW"/>
</dbReference>
<dbReference type="SUPFAM" id="SSF53474">
    <property type="entry name" value="alpha/beta-Hydrolases"/>
    <property type="match status" value="1"/>
</dbReference>
<accession>W6PV82</accession>
<evidence type="ECO:0000259" key="1">
    <source>
        <dbReference type="Pfam" id="PF01738"/>
    </source>
</evidence>
<organism evidence="2 3">
    <name type="scientific">Penicillium roqueforti (strain FM164)</name>
    <dbReference type="NCBI Taxonomy" id="1365484"/>
    <lineage>
        <taxon>Eukaryota</taxon>
        <taxon>Fungi</taxon>
        <taxon>Dikarya</taxon>
        <taxon>Ascomycota</taxon>
        <taxon>Pezizomycotina</taxon>
        <taxon>Eurotiomycetes</taxon>
        <taxon>Eurotiomycetidae</taxon>
        <taxon>Eurotiales</taxon>
        <taxon>Aspergillaceae</taxon>
        <taxon>Penicillium</taxon>
    </lineage>
</organism>
<dbReference type="OrthoDB" id="17560at2759"/>
<dbReference type="AlphaFoldDB" id="W6PV82"/>
<dbReference type="Gene3D" id="3.40.50.1820">
    <property type="entry name" value="alpha/beta hydrolase"/>
    <property type="match status" value="1"/>
</dbReference>
<dbReference type="PANTHER" id="PTHR17630">
    <property type="entry name" value="DIENELACTONE HYDROLASE"/>
    <property type="match status" value="1"/>
</dbReference>
<dbReference type="PANTHER" id="PTHR17630:SF105">
    <property type="entry name" value="DIENELACTONE HYDROLASE FAMILY PROTEIN (AFU_ORTHOLOGUE AFUA_4G08790)"/>
    <property type="match status" value="1"/>
</dbReference>
<dbReference type="GO" id="GO:0017000">
    <property type="term" value="P:antibiotic biosynthetic process"/>
    <property type="evidence" value="ECO:0007669"/>
    <property type="project" value="UniProtKB-ARBA"/>
</dbReference>
<feature type="domain" description="Dienelactone hydrolase" evidence="1">
    <location>
        <begin position="27"/>
        <end position="276"/>
    </location>
</feature>
<name>W6PV82_PENRF</name>
<evidence type="ECO:0000313" key="2">
    <source>
        <dbReference type="EMBL" id="CDM27775.1"/>
    </source>
</evidence>
<dbReference type="OMA" id="PEFMNGH"/>
<dbReference type="Pfam" id="PF01738">
    <property type="entry name" value="DLH"/>
    <property type="match status" value="1"/>
</dbReference>
<sequence>MSCPNCFSGDIHQGIPRGEITSLHGLQAYTTKPLNEVPHRGIIIIVPDAFGWEFVNNRILADNYAEKGKYLVYLPEFMNGHAAPVSMLSATKELFNTSGLTTWLIKPYYLASMLTGMVPFMYYNTFGVTWPIIRDFFKSVRENEGAEVPIYGAGFCWGGKYIVNLAAGADTASNGKPLLNAGFTGHPSFLEIPGEIEKIRIPVSFALAEKDMVVKPPHIEQIKQVFLSESGIGKGEVVVYEGAGHGFCVRADFLQEDASRQADEAENQALAWFERY</sequence>
<keyword evidence="3" id="KW-1185">Reference proteome</keyword>
<keyword evidence="2" id="KW-0378">Hydrolase</keyword>
<gene>
    <name evidence="2" type="ORF">PROQFM164_S01g001586</name>
</gene>
<dbReference type="Proteomes" id="UP000030686">
    <property type="component" value="Unassembled WGS sequence"/>
</dbReference>
<dbReference type="STRING" id="1365484.W6PV82"/>
<dbReference type="InterPro" id="IPR029058">
    <property type="entry name" value="AB_hydrolase_fold"/>
</dbReference>
<dbReference type="EMBL" id="HG792015">
    <property type="protein sequence ID" value="CDM27775.1"/>
    <property type="molecule type" value="Genomic_DNA"/>
</dbReference>
<protein>
    <submittedName>
        <fullName evidence="2">Dienelactone hydrolase</fullName>
    </submittedName>
</protein>
<evidence type="ECO:0000313" key="3">
    <source>
        <dbReference type="Proteomes" id="UP000030686"/>
    </source>
</evidence>
<dbReference type="GO" id="GO:0072330">
    <property type="term" value="P:monocarboxylic acid biosynthetic process"/>
    <property type="evidence" value="ECO:0007669"/>
    <property type="project" value="UniProtKB-ARBA"/>
</dbReference>
<proteinExistence type="predicted"/>
<reference evidence="2" key="1">
    <citation type="journal article" date="2014" name="Nat. Commun.">
        <title>Multiple recent horizontal transfers of a large genomic region in cheese making fungi.</title>
        <authorList>
            <person name="Cheeseman K."/>
            <person name="Ropars J."/>
            <person name="Renault P."/>
            <person name="Dupont J."/>
            <person name="Gouzy J."/>
            <person name="Branca A."/>
            <person name="Abraham A.L."/>
            <person name="Ceppi M."/>
            <person name="Conseiller E."/>
            <person name="Debuchy R."/>
            <person name="Malagnac F."/>
            <person name="Goarin A."/>
            <person name="Silar P."/>
            <person name="Lacoste S."/>
            <person name="Sallet E."/>
            <person name="Bensimon A."/>
            <person name="Giraud T."/>
            <person name="Brygoo Y."/>
        </authorList>
    </citation>
    <scope>NUCLEOTIDE SEQUENCE [LARGE SCALE GENOMIC DNA]</scope>
    <source>
        <strain evidence="2">FM164</strain>
    </source>
</reference>
<dbReference type="InterPro" id="IPR002925">
    <property type="entry name" value="Dienelactn_hydro"/>
</dbReference>